<accession>A0ABT3TEI3</accession>
<organism evidence="3 4">
    <name type="scientific">Candidatus Litorirhabdus singularis</name>
    <dbReference type="NCBI Taxonomy" id="2518993"/>
    <lineage>
        <taxon>Bacteria</taxon>
        <taxon>Pseudomonadati</taxon>
        <taxon>Pseudomonadota</taxon>
        <taxon>Gammaproteobacteria</taxon>
        <taxon>Cellvibrionales</taxon>
        <taxon>Halieaceae</taxon>
        <taxon>Candidatus Litorirhabdus</taxon>
    </lineage>
</organism>
<dbReference type="SUPFAM" id="SSF51338">
    <property type="entry name" value="Composite domain of metallo-dependent hydrolases"/>
    <property type="match status" value="1"/>
</dbReference>
<dbReference type="InterPro" id="IPR011059">
    <property type="entry name" value="Metal-dep_hydrolase_composite"/>
</dbReference>
<comment type="caution">
    <text evidence="3">The sequence shown here is derived from an EMBL/GenBank/DDBJ whole genome shotgun (WGS) entry which is preliminary data.</text>
</comment>
<dbReference type="EMBL" id="SHNN01000001">
    <property type="protein sequence ID" value="MCX2980725.1"/>
    <property type="molecule type" value="Genomic_DNA"/>
</dbReference>
<dbReference type="Gene3D" id="3.10.310.70">
    <property type="match status" value="1"/>
</dbReference>
<dbReference type="PANTHER" id="PTHR22642">
    <property type="entry name" value="IMIDAZOLONEPROPIONASE"/>
    <property type="match status" value="1"/>
</dbReference>
<evidence type="ECO:0000259" key="2">
    <source>
        <dbReference type="Pfam" id="PF07969"/>
    </source>
</evidence>
<dbReference type="SUPFAM" id="SSF51556">
    <property type="entry name" value="Metallo-dependent hydrolases"/>
    <property type="match status" value="1"/>
</dbReference>
<dbReference type="RefSeq" id="WP_279244697.1">
    <property type="nucleotide sequence ID" value="NZ_SHNN01000001.1"/>
</dbReference>
<dbReference type="Proteomes" id="UP001143362">
    <property type="component" value="Unassembled WGS sequence"/>
</dbReference>
<feature type="chain" id="PRO_5045525103" evidence="1">
    <location>
        <begin position="21"/>
        <end position="571"/>
    </location>
</feature>
<dbReference type="PANTHER" id="PTHR22642:SF2">
    <property type="entry name" value="PROTEIN LONG AFTER FAR-RED 3"/>
    <property type="match status" value="1"/>
</dbReference>
<proteinExistence type="predicted"/>
<keyword evidence="4" id="KW-1185">Reference proteome</keyword>
<keyword evidence="1" id="KW-0732">Signal</keyword>
<name>A0ABT3TEI3_9GAMM</name>
<protein>
    <submittedName>
        <fullName evidence="3">Amidohydrolase</fullName>
    </submittedName>
</protein>
<evidence type="ECO:0000256" key="1">
    <source>
        <dbReference type="SAM" id="SignalP"/>
    </source>
</evidence>
<gene>
    <name evidence="3" type="ORF">EYC98_07515</name>
</gene>
<sequence>MNLYTLVALAAFTLFGSISGCTGSGDDTVTIFTARSIITMDPELPTAEALAVRGDHIVSLGNLADLQKQFLDQDTRVDNRFADKVIMPGFIDPHVHPSIAATILPMEIVAAMAWPTAEGLSEPVRSAEAFLARLKQLDQQIPTDEWLMAWGYHEPYHGPMNRALLDQVSTERPIMLWQRSVHEMFFNSKALALLGLSKEAFAAEPHSNWQDGHIWEAALFSLGQPMIKKLAAPSSYLQGMSLMSDLIHRGGVTTVGEQGFPQVSTFLEYWTLRWESYNKPYRFVLVPNAMFLSNRLDSVNEVLAAADKLLRKSGDKIRVVKHVKYYADGAIYSQLMQMTEPYLDGHHGEWMIPPPDQRKLLQTFWRAGWDIHIHVNGDAGLDKVLDDIELLRGTEPQQHPRIVLEHYGYARGDQHARVKALDIAVSNNPYYLYELAPIYAEHGLGPSRAEDISPLGGLLEAGVGISFHSDFTMAPLQPLTLAWVAANRIASDGNQWGEHQVIPLQTALEAITIEAARSLGLESEIGSIEPGKKADFTVLEEDPYETPLHRLKDIEIWGTVYEGVAYPLTTQ</sequence>
<dbReference type="Pfam" id="PF07969">
    <property type="entry name" value="Amidohydro_3"/>
    <property type="match status" value="1"/>
</dbReference>
<reference evidence="3" key="1">
    <citation type="submission" date="2019-02" db="EMBL/GenBank/DDBJ databases">
        <authorList>
            <person name="Li S.-H."/>
        </authorList>
    </citation>
    <scope>NUCLEOTIDE SEQUENCE</scope>
    <source>
        <strain evidence="3">IMCC14734</strain>
    </source>
</reference>
<dbReference type="Gene3D" id="3.20.20.140">
    <property type="entry name" value="Metal-dependent hydrolases"/>
    <property type="match status" value="1"/>
</dbReference>
<dbReference type="InterPro" id="IPR033932">
    <property type="entry name" value="YtcJ-like"/>
</dbReference>
<dbReference type="InterPro" id="IPR013108">
    <property type="entry name" value="Amidohydro_3"/>
</dbReference>
<dbReference type="CDD" id="cd01300">
    <property type="entry name" value="YtcJ_like"/>
    <property type="match status" value="1"/>
</dbReference>
<dbReference type="Gene3D" id="2.30.40.10">
    <property type="entry name" value="Urease, subunit C, domain 1"/>
    <property type="match status" value="1"/>
</dbReference>
<feature type="domain" description="Amidohydrolase 3" evidence="2">
    <location>
        <begin position="83"/>
        <end position="564"/>
    </location>
</feature>
<evidence type="ECO:0000313" key="3">
    <source>
        <dbReference type="EMBL" id="MCX2980725.1"/>
    </source>
</evidence>
<evidence type="ECO:0000313" key="4">
    <source>
        <dbReference type="Proteomes" id="UP001143362"/>
    </source>
</evidence>
<feature type="signal peptide" evidence="1">
    <location>
        <begin position="1"/>
        <end position="20"/>
    </location>
</feature>
<dbReference type="InterPro" id="IPR032466">
    <property type="entry name" value="Metal_Hydrolase"/>
</dbReference>